<dbReference type="InterPro" id="IPR036890">
    <property type="entry name" value="HATPase_C_sf"/>
</dbReference>
<reference evidence="17" key="1">
    <citation type="submission" date="2020-02" db="EMBL/GenBank/DDBJ databases">
        <authorList>
            <person name="Shen X.-R."/>
            <person name="Zhang Y.-X."/>
        </authorList>
    </citation>
    <scope>NUCLEOTIDE SEQUENCE</scope>
    <source>
        <strain evidence="17">SYP-B3998</strain>
    </source>
</reference>
<dbReference type="Pfam" id="PF02518">
    <property type="entry name" value="HATPase_c"/>
    <property type="match status" value="1"/>
</dbReference>
<evidence type="ECO:0000256" key="3">
    <source>
        <dbReference type="ARBA" id="ARBA00012438"/>
    </source>
</evidence>
<keyword evidence="11 14" id="KW-1133">Transmembrane helix</keyword>
<feature type="domain" description="Histidine kinase" evidence="15">
    <location>
        <begin position="276"/>
        <end position="507"/>
    </location>
</feature>
<evidence type="ECO:0000256" key="1">
    <source>
        <dbReference type="ARBA" id="ARBA00000085"/>
    </source>
</evidence>
<evidence type="ECO:0000259" key="16">
    <source>
        <dbReference type="PROSITE" id="PS50885"/>
    </source>
</evidence>
<comment type="subcellular location">
    <subcellularLocation>
        <location evidence="2">Cell membrane</location>
        <topology evidence="2">Multi-pass membrane protein</topology>
    </subcellularLocation>
</comment>
<evidence type="ECO:0000256" key="12">
    <source>
        <dbReference type="ARBA" id="ARBA00023012"/>
    </source>
</evidence>
<dbReference type="GO" id="GO:0000160">
    <property type="term" value="P:phosphorelay signal transduction system"/>
    <property type="evidence" value="ECO:0007669"/>
    <property type="project" value="UniProtKB-KW"/>
</dbReference>
<dbReference type="InterPro" id="IPR005467">
    <property type="entry name" value="His_kinase_dom"/>
</dbReference>
<organism evidence="17">
    <name type="scientific">Paenibacillus sp. SYP-B3998</name>
    <dbReference type="NCBI Taxonomy" id="2678564"/>
    <lineage>
        <taxon>Bacteria</taxon>
        <taxon>Bacillati</taxon>
        <taxon>Bacillota</taxon>
        <taxon>Bacilli</taxon>
        <taxon>Bacillales</taxon>
        <taxon>Paenibacillaceae</taxon>
        <taxon>Paenibacillus</taxon>
    </lineage>
</organism>
<dbReference type="CDD" id="cd06225">
    <property type="entry name" value="HAMP"/>
    <property type="match status" value="1"/>
</dbReference>
<dbReference type="PANTHER" id="PTHR43065">
    <property type="entry name" value="SENSOR HISTIDINE KINASE"/>
    <property type="match status" value="1"/>
</dbReference>
<dbReference type="PANTHER" id="PTHR43065:SF47">
    <property type="match status" value="1"/>
</dbReference>
<dbReference type="PRINTS" id="PR00344">
    <property type="entry name" value="BCTRLSENSOR"/>
</dbReference>
<keyword evidence="8" id="KW-0547">Nucleotide-binding</keyword>
<evidence type="ECO:0000256" key="9">
    <source>
        <dbReference type="ARBA" id="ARBA00022777"/>
    </source>
</evidence>
<dbReference type="InterPro" id="IPR003660">
    <property type="entry name" value="HAMP_dom"/>
</dbReference>
<dbReference type="GO" id="GO:0005886">
    <property type="term" value="C:plasma membrane"/>
    <property type="evidence" value="ECO:0007669"/>
    <property type="project" value="UniProtKB-SubCell"/>
</dbReference>
<keyword evidence="10" id="KW-0067">ATP-binding</keyword>
<dbReference type="SMART" id="SM00304">
    <property type="entry name" value="HAMP"/>
    <property type="match status" value="1"/>
</dbReference>
<proteinExistence type="predicted"/>
<feature type="transmembrane region" description="Helical" evidence="14">
    <location>
        <begin position="171"/>
        <end position="191"/>
    </location>
</feature>
<evidence type="ECO:0000259" key="15">
    <source>
        <dbReference type="PROSITE" id="PS50109"/>
    </source>
</evidence>
<evidence type="ECO:0000256" key="6">
    <source>
        <dbReference type="ARBA" id="ARBA00022679"/>
    </source>
</evidence>
<dbReference type="InterPro" id="IPR029151">
    <property type="entry name" value="Sensor-like_sf"/>
</dbReference>
<feature type="domain" description="HAMP" evidence="16">
    <location>
        <begin position="193"/>
        <end position="245"/>
    </location>
</feature>
<comment type="catalytic activity">
    <reaction evidence="1">
        <text>ATP + protein L-histidine = ADP + protein N-phospho-L-histidine.</text>
        <dbReference type="EC" id="2.7.13.3"/>
    </reaction>
</comment>
<evidence type="ECO:0000256" key="8">
    <source>
        <dbReference type="ARBA" id="ARBA00022741"/>
    </source>
</evidence>
<comment type="caution">
    <text evidence="17">The sequence shown here is derived from an EMBL/GenBank/DDBJ whole genome shotgun (WGS) entry which is preliminary data.</text>
</comment>
<dbReference type="SUPFAM" id="SSF55874">
    <property type="entry name" value="ATPase domain of HSP90 chaperone/DNA topoisomerase II/histidine kinase"/>
    <property type="match status" value="1"/>
</dbReference>
<keyword evidence="12" id="KW-0902">Two-component regulatory system</keyword>
<name>A0A6G3ZWV4_9BACL</name>
<keyword evidence="13 14" id="KW-0472">Membrane</keyword>
<keyword evidence="9 17" id="KW-0418">Kinase</keyword>
<dbReference type="SMART" id="SM00387">
    <property type="entry name" value="HATPase_c"/>
    <property type="match status" value="1"/>
</dbReference>
<evidence type="ECO:0000256" key="13">
    <source>
        <dbReference type="ARBA" id="ARBA00023136"/>
    </source>
</evidence>
<dbReference type="EC" id="2.7.13.3" evidence="3"/>
<dbReference type="RefSeq" id="WP_163945883.1">
    <property type="nucleotide sequence ID" value="NZ_JAAIKC010000003.1"/>
</dbReference>
<evidence type="ECO:0000256" key="10">
    <source>
        <dbReference type="ARBA" id="ARBA00022840"/>
    </source>
</evidence>
<dbReference type="PROSITE" id="PS50885">
    <property type="entry name" value="HAMP"/>
    <property type="match status" value="1"/>
</dbReference>
<evidence type="ECO:0000313" key="17">
    <source>
        <dbReference type="EMBL" id="NEW06595.1"/>
    </source>
</evidence>
<dbReference type="Gene3D" id="1.10.287.130">
    <property type="match status" value="1"/>
</dbReference>
<dbReference type="InterPro" id="IPR004358">
    <property type="entry name" value="Sig_transdc_His_kin-like_C"/>
</dbReference>
<evidence type="ECO:0000256" key="11">
    <source>
        <dbReference type="ARBA" id="ARBA00022989"/>
    </source>
</evidence>
<dbReference type="Gene3D" id="3.30.565.10">
    <property type="entry name" value="Histidine kinase-like ATPase, C-terminal domain"/>
    <property type="match status" value="1"/>
</dbReference>
<evidence type="ECO:0000256" key="2">
    <source>
        <dbReference type="ARBA" id="ARBA00004651"/>
    </source>
</evidence>
<accession>A0A6G3ZWV4</accession>
<evidence type="ECO:0000256" key="14">
    <source>
        <dbReference type="SAM" id="Phobius"/>
    </source>
</evidence>
<protein>
    <recommendedName>
        <fullName evidence="3">histidine kinase</fullName>
        <ecNumber evidence="3">2.7.13.3</ecNumber>
    </recommendedName>
</protein>
<evidence type="ECO:0000256" key="5">
    <source>
        <dbReference type="ARBA" id="ARBA00022553"/>
    </source>
</evidence>
<dbReference type="GO" id="GO:0005524">
    <property type="term" value="F:ATP binding"/>
    <property type="evidence" value="ECO:0007669"/>
    <property type="project" value="UniProtKB-KW"/>
</dbReference>
<keyword evidence="6" id="KW-0808">Transferase</keyword>
<keyword evidence="5" id="KW-0597">Phosphoprotein</keyword>
<evidence type="ECO:0000256" key="4">
    <source>
        <dbReference type="ARBA" id="ARBA00022475"/>
    </source>
</evidence>
<keyword evidence="4" id="KW-1003">Cell membrane</keyword>
<dbReference type="EMBL" id="JAAIKC010000003">
    <property type="protein sequence ID" value="NEW06595.1"/>
    <property type="molecule type" value="Genomic_DNA"/>
</dbReference>
<sequence length="510" mass="56997">MPNIKKRLSLQQRIIFLVTCATVLMLSTMMAFDTISLNQSIRQAYVSQISGMTIAINGRYEESHSISDIQQIFDYIQYKNNRVLEMKLYDKQGKILAASNRLEVGKILHPSRVMLPAEDKTIVDRMPMEESDKPIVRLTAPLQEDGAVVGAVEVIFDSSEETALLKARTKLILVVGISIAIILSTLLWLILRKIVIRPLHRLREAATLAKQGVELPKLEFKASPEIEDVSDAFNDMVDNLDLRYQELQHALHTLQSTQDKLVQSEKMGALGGLVAGVSHEINTPIGIGVTAVSYLDQKTKEFQSLYETGKMKKSDLELFLSVVKETNEMVQSNLDRASSLIRSFKQISVDQSVEVKRSFHLHEYLKGIIVSLKPTLKKTRLRVHVYCEDHLVLYSYPGALSQIITNLVMNSLNHAYAPEEEGNLHLCVADHGDRITLAYTDDGKGMNQEVLDQIFDPFFTTCRGKGGTGLGMNIVYNLVTQSLGGTIRCSSSLGKGSLFQIEIPKEEESV</sequence>
<evidence type="ECO:0000256" key="7">
    <source>
        <dbReference type="ARBA" id="ARBA00022692"/>
    </source>
</evidence>
<dbReference type="AlphaFoldDB" id="A0A6G3ZWV4"/>
<dbReference type="PROSITE" id="PS50109">
    <property type="entry name" value="HIS_KIN"/>
    <property type="match status" value="1"/>
</dbReference>
<keyword evidence="7 14" id="KW-0812">Transmembrane</keyword>
<dbReference type="InterPro" id="IPR003594">
    <property type="entry name" value="HATPase_dom"/>
</dbReference>
<dbReference type="Gene3D" id="6.10.340.10">
    <property type="match status" value="1"/>
</dbReference>
<dbReference type="GO" id="GO:0004673">
    <property type="term" value="F:protein histidine kinase activity"/>
    <property type="evidence" value="ECO:0007669"/>
    <property type="project" value="UniProtKB-EC"/>
</dbReference>
<gene>
    <name evidence="17" type="ORF">GK047_11280</name>
</gene>
<dbReference type="SUPFAM" id="SSF103190">
    <property type="entry name" value="Sensory domain-like"/>
    <property type="match status" value="1"/>
</dbReference>